<dbReference type="SUPFAM" id="SSF53474">
    <property type="entry name" value="alpha/beta-Hydrolases"/>
    <property type="match status" value="1"/>
</dbReference>
<feature type="region of interest" description="Disordered" evidence="1">
    <location>
        <begin position="1"/>
        <end position="49"/>
    </location>
</feature>
<dbReference type="GO" id="GO:0016787">
    <property type="term" value="F:hydrolase activity"/>
    <property type="evidence" value="ECO:0007669"/>
    <property type="project" value="UniProtKB-KW"/>
</dbReference>
<dbReference type="AlphaFoldDB" id="A0A2C7ACG1"/>
<gene>
    <name evidence="3" type="ORF">CR162_10235</name>
</gene>
<dbReference type="EMBL" id="PDNU01000015">
    <property type="protein sequence ID" value="PHK95115.1"/>
    <property type="molecule type" value="Genomic_DNA"/>
</dbReference>
<feature type="domain" description="AB hydrolase-1" evidence="2">
    <location>
        <begin position="78"/>
        <end position="296"/>
    </location>
</feature>
<dbReference type="InterPro" id="IPR000073">
    <property type="entry name" value="AB_hydrolase_1"/>
</dbReference>
<evidence type="ECO:0000313" key="3">
    <source>
        <dbReference type="EMBL" id="PHK95115.1"/>
    </source>
</evidence>
<evidence type="ECO:0000259" key="2">
    <source>
        <dbReference type="Pfam" id="PF12697"/>
    </source>
</evidence>
<accession>A0A2C7ACG1</accession>
<dbReference type="OrthoDB" id="9814966at2"/>
<dbReference type="Pfam" id="PF12697">
    <property type="entry name" value="Abhydrolase_6"/>
    <property type="match status" value="1"/>
</dbReference>
<evidence type="ECO:0000256" key="1">
    <source>
        <dbReference type="SAM" id="MobiDB-lite"/>
    </source>
</evidence>
<proteinExistence type="predicted"/>
<sequence length="314" mass="32723">MLGRDADGKGGATGHGRFHVAEPGGPRRRHVAGGGAAAFRPAPRKGRVMPDIGLSPPPGSAAARPGMRHFPAVGAPALLFLHGAGCGGWVWEEGFAAHLAGAGFPGWVLDLARQAHHNAAGLTDYVVQARAALARIGRPVVLVGHSLGALVAQRLLLEPAVCGAVLLAPVPPEGLWLSSTRLALTDPALWAEAARMDAPIGSAPPELADTLFGPAMPRARAQALLARMGGESRAALLEAQLPQPVPHGWLHGRRVLVLGAGGDRLIASDAVRRCALWHGTRAEFLPGMGHLMMLEPGWPGLAARIEEWLRHAPP</sequence>
<name>A0A2C7ACG1_9PROT</name>
<dbReference type="InterPro" id="IPR029058">
    <property type="entry name" value="AB_hydrolase_fold"/>
</dbReference>
<comment type="caution">
    <text evidence="3">The sequence shown here is derived from an EMBL/GenBank/DDBJ whole genome shotgun (WGS) entry which is preliminary data.</text>
</comment>
<dbReference type="Proteomes" id="UP000223527">
    <property type="component" value="Unassembled WGS sequence"/>
</dbReference>
<reference evidence="3 4" key="1">
    <citation type="submission" date="2017-10" db="EMBL/GenBank/DDBJ databases">
        <authorList>
            <person name="Banno H."/>
            <person name="Chua N.-H."/>
        </authorList>
    </citation>
    <scope>NUCLEOTIDE SEQUENCE [LARGE SCALE GENOMIC DNA]</scope>
    <source>
        <strain evidence="3 4">YW11</strain>
    </source>
</reference>
<dbReference type="Gene3D" id="3.40.50.1820">
    <property type="entry name" value="alpha/beta hydrolase"/>
    <property type="match status" value="1"/>
</dbReference>
<keyword evidence="3" id="KW-0378">Hydrolase</keyword>
<keyword evidence="4" id="KW-1185">Reference proteome</keyword>
<protein>
    <submittedName>
        <fullName evidence="3">Alpha/beta hydrolase</fullName>
    </submittedName>
</protein>
<organism evidence="3 4">
    <name type="scientific">Teichococcus rhizosphaerae</name>
    <dbReference type="NCBI Taxonomy" id="1335062"/>
    <lineage>
        <taxon>Bacteria</taxon>
        <taxon>Pseudomonadati</taxon>
        <taxon>Pseudomonadota</taxon>
        <taxon>Alphaproteobacteria</taxon>
        <taxon>Acetobacterales</taxon>
        <taxon>Roseomonadaceae</taxon>
        <taxon>Roseomonas</taxon>
    </lineage>
</organism>
<evidence type="ECO:0000313" key="4">
    <source>
        <dbReference type="Proteomes" id="UP000223527"/>
    </source>
</evidence>